<dbReference type="PATRIC" id="fig|1121326.3.peg.6090"/>
<sequence length="52" mass="6362">MKNLYQPIKFKRTKKAKWETGFRMINGNGETFLEKDMKVTVSHIYKYEISWF</sequence>
<dbReference type="EMBL" id="LWAE01000015">
    <property type="protein sequence ID" value="KZL88735.1"/>
    <property type="molecule type" value="Genomic_DNA"/>
</dbReference>
<proteinExistence type="predicted"/>
<dbReference type="STRING" id="1121326.CLMAG_60240"/>
<reference evidence="1 2" key="1">
    <citation type="submission" date="2016-04" db="EMBL/GenBank/DDBJ databases">
        <title>Genome sequence of Clostridium magnum DSM 2767.</title>
        <authorList>
            <person name="Poehlein A."/>
            <person name="Uhlig R."/>
            <person name="Fischer R."/>
            <person name="Bahl H."/>
            <person name="Daniel R."/>
        </authorList>
    </citation>
    <scope>NUCLEOTIDE SEQUENCE [LARGE SCALE GENOMIC DNA]</scope>
    <source>
        <strain evidence="1 2">DSM 2767</strain>
    </source>
</reference>
<dbReference type="Proteomes" id="UP000076603">
    <property type="component" value="Unassembled WGS sequence"/>
</dbReference>
<evidence type="ECO:0000313" key="2">
    <source>
        <dbReference type="Proteomes" id="UP000076603"/>
    </source>
</evidence>
<organism evidence="1 2">
    <name type="scientific">Clostridium magnum DSM 2767</name>
    <dbReference type="NCBI Taxonomy" id="1121326"/>
    <lineage>
        <taxon>Bacteria</taxon>
        <taxon>Bacillati</taxon>
        <taxon>Bacillota</taxon>
        <taxon>Clostridia</taxon>
        <taxon>Eubacteriales</taxon>
        <taxon>Clostridiaceae</taxon>
        <taxon>Clostridium</taxon>
    </lineage>
</organism>
<name>A0A162QN17_9CLOT</name>
<protein>
    <submittedName>
        <fullName evidence="1">Uncharacterized protein</fullName>
    </submittedName>
</protein>
<accession>A0A162QN17</accession>
<keyword evidence="2" id="KW-1185">Reference proteome</keyword>
<comment type="caution">
    <text evidence="1">The sequence shown here is derived from an EMBL/GenBank/DDBJ whole genome shotgun (WGS) entry which is preliminary data.</text>
</comment>
<dbReference type="AlphaFoldDB" id="A0A162QN17"/>
<gene>
    <name evidence="1" type="ORF">CLMAG_60240</name>
</gene>
<evidence type="ECO:0000313" key="1">
    <source>
        <dbReference type="EMBL" id="KZL88735.1"/>
    </source>
</evidence>
<dbReference type="RefSeq" id="WP_161487057.1">
    <property type="nucleotide sequence ID" value="NZ_FQXL01000081.1"/>
</dbReference>